<dbReference type="Pfam" id="PF11726">
    <property type="entry name" value="YagK_YfjJ_C"/>
    <property type="match status" value="1"/>
</dbReference>
<sequence length="208" mass="24413">MTGYNNNHGPLNEHYIEKMKTVIGNAVQEHHRTMAVVMLLRLPEYANDSEDIPAMFNYDQGIMSRFIESLNAKIASLMKRKKKQDIRTHPCHLRYSWAREYCQNGKPHYHAVIFVNKDSFHSLGDYMQISDNLGSLIREAWLSALKLTGHSEYLSLVHFPENPLYYLNVNESQYTQVFNDLMYRLSYFAKDKSKIYSKEQRSFGCSQR</sequence>
<protein>
    <submittedName>
        <fullName evidence="2">Inovirus Gp2 family protein</fullName>
    </submittedName>
</protein>
<name>A0A419B0A3_PECCA</name>
<feature type="domain" description="YagK/YfjJ C-terminal" evidence="1">
    <location>
        <begin position="27"/>
        <end position="206"/>
    </location>
</feature>
<dbReference type="InterPro" id="IPR057271">
    <property type="entry name" value="YagK_YfjJ_C"/>
</dbReference>
<evidence type="ECO:0000313" key="3">
    <source>
        <dbReference type="Proteomes" id="UP000283655"/>
    </source>
</evidence>
<evidence type="ECO:0000313" key="2">
    <source>
        <dbReference type="EMBL" id="RJL54157.1"/>
    </source>
</evidence>
<comment type="caution">
    <text evidence="2">The sequence shown here is derived from an EMBL/GenBank/DDBJ whole genome shotgun (WGS) entry which is preliminary data.</text>
</comment>
<evidence type="ECO:0000259" key="1">
    <source>
        <dbReference type="Pfam" id="PF11726"/>
    </source>
</evidence>
<dbReference type="AlphaFoldDB" id="A0A419B0A3"/>
<dbReference type="Proteomes" id="UP000283655">
    <property type="component" value="Unassembled WGS sequence"/>
</dbReference>
<reference evidence="2 3" key="1">
    <citation type="submission" date="2018-09" db="EMBL/GenBank/DDBJ databases">
        <title>Phylogenetic diversity of Pectobacterium and Dickeya strains causing blackleg disease of potato in Morocco.</title>
        <authorList>
            <person name="Oulghazi S."/>
            <person name="Moumni M."/>
            <person name="Faure D."/>
        </authorList>
    </citation>
    <scope>NUCLEOTIDE SEQUENCE [LARGE SCALE GENOMIC DNA]</scope>
    <source>
        <strain evidence="2 3">S1.15.11.2D</strain>
    </source>
</reference>
<organism evidence="2 3">
    <name type="scientific">Pectobacterium carotovorum</name>
    <name type="common">Erwinia carotovora</name>
    <dbReference type="NCBI Taxonomy" id="554"/>
    <lineage>
        <taxon>Bacteria</taxon>
        <taxon>Pseudomonadati</taxon>
        <taxon>Pseudomonadota</taxon>
        <taxon>Gammaproteobacteria</taxon>
        <taxon>Enterobacterales</taxon>
        <taxon>Pectobacteriaceae</taxon>
        <taxon>Pectobacterium</taxon>
    </lineage>
</organism>
<dbReference type="RefSeq" id="WP_119872855.1">
    <property type="nucleotide sequence ID" value="NZ_QZDH01000007.1"/>
</dbReference>
<proteinExistence type="predicted"/>
<dbReference type="EMBL" id="QZDH01000007">
    <property type="protein sequence ID" value="RJL54157.1"/>
    <property type="molecule type" value="Genomic_DNA"/>
</dbReference>
<accession>A0A419B0A3</accession>
<gene>
    <name evidence="2" type="ORF">D5071_03535</name>
</gene>